<dbReference type="InterPro" id="IPR018959">
    <property type="entry name" value="DUF1989"/>
</dbReference>
<dbReference type="NCBIfam" id="TIGR03425">
    <property type="entry name" value="urea_degr_2"/>
    <property type="match status" value="1"/>
</dbReference>
<sequence length="274" mass="30150">MTTSASTLPPEHTLDNPPPTAPVDVPALWQRFAPELPAERVVFSEIIPGGGHWSWRLSRGTALRFVALDERANCSVVLYAAHEKLERYNMPDSLKAQHTAHYRAGHVLMSDMGRSLASFTADTLGWHDPLGALLDTPTMEAKYGAQRFEAHRNAMHRSGRDGLLIETGKYGLTVRDQIAPVNLFSKVSVDADGRFHFDAQRPVRGAMVELRLDMDVIVALSTAPHPLDPRPGYAPGKVGVAAWRCGPAPEDDACRRFRPECARALHNSDVFALS</sequence>
<dbReference type="Pfam" id="PF09347">
    <property type="entry name" value="DUF1989"/>
    <property type="match status" value="1"/>
</dbReference>
<accession>A0A7C9PK00</accession>
<evidence type="ECO:0000259" key="2">
    <source>
        <dbReference type="Pfam" id="PF09347"/>
    </source>
</evidence>
<dbReference type="AlphaFoldDB" id="A0A7C9PK00"/>
<feature type="region of interest" description="Disordered" evidence="1">
    <location>
        <begin position="1"/>
        <end position="20"/>
    </location>
</feature>
<dbReference type="Proteomes" id="UP000484255">
    <property type="component" value="Unassembled WGS sequence"/>
</dbReference>
<proteinExistence type="predicted"/>
<evidence type="ECO:0000256" key="1">
    <source>
        <dbReference type="SAM" id="MobiDB-lite"/>
    </source>
</evidence>
<protein>
    <submittedName>
        <fullName evidence="3">Urea carboxylase-associated family protein</fullName>
    </submittedName>
</protein>
<evidence type="ECO:0000313" key="3">
    <source>
        <dbReference type="EMBL" id="NDY93957.1"/>
    </source>
</evidence>
<dbReference type="EMBL" id="JAAGOH010000055">
    <property type="protein sequence ID" value="NDY93957.1"/>
    <property type="molecule type" value="Genomic_DNA"/>
</dbReference>
<dbReference type="RefSeq" id="WP_163459981.1">
    <property type="nucleotide sequence ID" value="NZ_JAAGOH010000055.1"/>
</dbReference>
<reference evidence="3 4" key="1">
    <citation type="submission" date="2020-02" db="EMBL/GenBank/DDBJ databases">
        <title>Ideonella bacterium strain TBM-1.</title>
        <authorList>
            <person name="Chen W.-M."/>
        </authorList>
    </citation>
    <scope>NUCLEOTIDE SEQUENCE [LARGE SCALE GENOMIC DNA]</scope>
    <source>
        <strain evidence="3 4">TBM-1</strain>
    </source>
</reference>
<feature type="domain" description="DUF1989" evidence="2">
    <location>
        <begin position="45"/>
        <end position="217"/>
    </location>
</feature>
<comment type="caution">
    <text evidence="3">The sequence shown here is derived from an EMBL/GenBank/DDBJ whole genome shotgun (WGS) entry which is preliminary data.</text>
</comment>
<evidence type="ECO:0000313" key="4">
    <source>
        <dbReference type="Proteomes" id="UP000484255"/>
    </source>
</evidence>
<name>A0A7C9PK00_9BURK</name>
<dbReference type="InterPro" id="IPR017792">
    <property type="entry name" value="UAAP1"/>
</dbReference>
<organism evidence="3 4">
    <name type="scientific">Ideonella livida</name>
    <dbReference type="NCBI Taxonomy" id="2707176"/>
    <lineage>
        <taxon>Bacteria</taxon>
        <taxon>Pseudomonadati</taxon>
        <taxon>Pseudomonadota</taxon>
        <taxon>Betaproteobacteria</taxon>
        <taxon>Burkholderiales</taxon>
        <taxon>Sphaerotilaceae</taxon>
        <taxon>Ideonella</taxon>
    </lineage>
</organism>
<dbReference type="PANTHER" id="PTHR31527:SF0">
    <property type="entry name" value="RE64534P"/>
    <property type="match status" value="1"/>
</dbReference>
<keyword evidence="4" id="KW-1185">Reference proteome</keyword>
<dbReference type="PANTHER" id="PTHR31527">
    <property type="entry name" value="RE64534P"/>
    <property type="match status" value="1"/>
</dbReference>
<gene>
    <name evidence="3" type="ORF">G3A44_22450</name>
</gene>